<dbReference type="AlphaFoldDB" id="A0A8X6J599"/>
<reference evidence="1" key="1">
    <citation type="submission" date="2020-07" db="EMBL/GenBank/DDBJ databases">
        <title>Multicomponent nature underlies the extraordinary mechanical properties of spider dragline silk.</title>
        <authorList>
            <person name="Kono N."/>
            <person name="Nakamura H."/>
            <person name="Mori M."/>
            <person name="Yoshida Y."/>
            <person name="Ohtoshi R."/>
            <person name="Malay A.D."/>
            <person name="Moran D.A.P."/>
            <person name="Tomita M."/>
            <person name="Numata K."/>
            <person name="Arakawa K."/>
        </authorList>
    </citation>
    <scope>NUCLEOTIDE SEQUENCE</scope>
</reference>
<name>A0A8X6J599_TRICU</name>
<sequence>MAHCATTCRRLGTTGLDDCMMRSCPVHVVVGQGQAMACGCRVSWRLMMPGFPPEINSLNSSTRVLIPLAFQDTNVRLGILLLR</sequence>
<protein>
    <submittedName>
        <fullName evidence="1">Uncharacterized protein</fullName>
    </submittedName>
</protein>
<evidence type="ECO:0000313" key="1">
    <source>
        <dbReference type="EMBL" id="GFQ92250.1"/>
    </source>
</evidence>
<keyword evidence="2" id="KW-1185">Reference proteome</keyword>
<organism evidence="1 2">
    <name type="scientific">Trichonephila clavata</name>
    <name type="common">Joro spider</name>
    <name type="synonym">Nephila clavata</name>
    <dbReference type="NCBI Taxonomy" id="2740835"/>
    <lineage>
        <taxon>Eukaryota</taxon>
        <taxon>Metazoa</taxon>
        <taxon>Ecdysozoa</taxon>
        <taxon>Arthropoda</taxon>
        <taxon>Chelicerata</taxon>
        <taxon>Arachnida</taxon>
        <taxon>Araneae</taxon>
        <taxon>Araneomorphae</taxon>
        <taxon>Entelegynae</taxon>
        <taxon>Araneoidea</taxon>
        <taxon>Nephilidae</taxon>
        <taxon>Trichonephila</taxon>
    </lineage>
</organism>
<evidence type="ECO:0000313" key="2">
    <source>
        <dbReference type="Proteomes" id="UP000887116"/>
    </source>
</evidence>
<accession>A0A8X6J599</accession>
<dbReference type="Proteomes" id="UP000887116">
    <property type="component" value="Unassembled WGS sequence"/>
</dbReference>
<dbReference type="EMBL" id="BMAO01013997">
    <property type="protein sequence ID" value="GFQ92250.1"/>
    <property type="molecule type" value="Genomic_DNA"/>
</dbReference>
<comment type="caution">
    <text evidence="1">The sequence shown here is derived from an EMBL/GenBank/DDBJ whole genome shotgun (WGS) entry which is preliminary data.</text>
</comment>
<gene>
    <name evidence="1" type="ORF">TNCT_603031</name>
</gene>
<proteinExistence type="predicted"/>